<reference evidence="2" key="1">
    <citation type="submission" date="2016-10" db="EMBL/GenBank/DDBJ databases">
        <authorList>
            <person name="Varghese N."/>
            <person name="Submissions S."/>
        </authorList>
    </citation>
    <scope>NUCLEOTIDE SEQUENCE [LARGE SCALE GENOMIC DNA]</scope>
    <source>
        <strain evidence="2">DSM 45459</strain>
    </source>
</reference>
<keyword evidence="2" id="KW-1185">Reference proteome</keyword>
<evidence type="ECO:0000313" key="2">
    <source>
        <dbReference type="Proteomes" id="UP000199301"/>
    </source>
</evidence>
<dbReference type="EMBL" id="FNKO01000002">
    <property type="protein sequence ID" value="SDQ97344.1"/>
    <property type="molecule type" value="Genomic_DNA"/>
</dbReference>
<dbReference type="AlphaFoldDB" id="A0A1H1F9A1"/>
<protein>
    <submittedName>
        <fullName evidence="1">Uncharacterized protein</fullName>
    </submittedName>
</protein>
<name>A0A1H1F9A1_9ACTN</name>
<dbReference type="RefSeq" id="WP_092524690.1">
    <property type="nucleotide sequence ID" value="NZ_FNKO01000002.1"/>
</dbReference>
<organism evidence="1 2">
    <name type="scientific">Actinopolyspora saharensis</name>
    <dbReference type="NCBI Taxonomy" id="995062"/>
    <lineage>
        <taxon>Bacteria</taxon>
        <taxon>Bacillati</taxon>
        <taxon>Actinomycetota</taxon>
        <taxon>Actinomycetes</taxon>
        <taxon>Actinopolysporales</taxon>
        <taxon>Actinopolysporaceae</taxon>
        <taxon>Actinopolyspora</taxon>
    </lineage>
</organism>
<dbReference type="Proteomes" id="UP000199301">
    <property type="component" value="Unassembled WGS sequence"/>
</dbReference>
<gene>
    <name evidence="1" type="ORF">SAMN04489718_2909</name>
</gene>
<evidence type="ECO:0000313" key="1">
    <source>
        <dbReference type="EMBL" id="SDQ97344.1"/>
    </source>
</evidence>
<accession>A0A1H1F9A1</accession>
<dbReference type="OrthoDB" id="3576083at2"/>
<sequence length="209" mass="22241">MTDRETGLLCHELLLHLADRIPSDSLWRYRDWLAGGAAEVLAVSLPKHLLRERIGLTDEEHRLLSDALLPLGADPAAVGAILPAEPLPGGAGTGRYSFSATGPTDDKGDSEALVLGASLRGRPGVHEVRGSWRRDTTNEDSPARVVLVTTSGDPVELTGEIQRILRALGNHAPLVEVLPADVELTDYHSRAHTASNLICTGSGELVGQS</sequence>
<dbReference type="STRING" id="995062.SAMN04489718_2909"/>
<proteinExistence type="predicted"/>